<dbReference type="PATRIC" id="fig|999422.3.peg.2069"/>
<evidence type="ECO:0008006" key="3">
    <source>
        <dbReference type="Google" id="ProtNLM"/>
    </source>
</evidence>
<reference evidence="1 2" key="1">
    <citation type="submission" date="2011-12" db="EMBL/GenBank/DDBJ databases">
        <title>The Genome Sequence of Prevotella maculosa OT 289.</title>
        <authorList>
            <consortium name="The Broad Institute Genome Sequencing Platform"/>
            <person name="Earl A."/>
            <person name="Ward D."/>
            <person name="Feldgarden M."/>
            <person name="Gevers D."/>
            <person name="Izard J."/>
            <person name="Blanton J.M."/>
            <person name="Mathney J."/>
            <person name="Tanner A.C."/>
            <person name="Dewhirst F.E."/>
            <person name="Young S.K."/>
            <person name="Zeng Q."/>
            <person name="Gargeya S."/>
            <person name="Fitzgerald M."/>
            <person name="Haas B."/>
            <person name="Abouelleil A."/>
            <person name="Alvarado L."/>
            <person name="Arachchi H.M."/>
            <person name="Berlin A."/>
            <person name="Chapman S.B."/>
            <person name="Gearin G."/>
            <person name="Goldberg J."/>
            <person name="Griggs A."/>
            <person name="Gujja S."/>
            <person name="Hansen M."/>
            <person name="Heiman D."/>
            <person name="Howarth C."/>
            <person name="Larimer J."/>
            <person name="Lui A."/>
            <person name="MacDonald P.J.P."/>
            <person name="McCowen C."/>
            <person name="Montmayeur A."/>
            <person name="Murphy C."/>
            <person name="Neiman D."/>
            <person name="Pearson M."/>
            <person name="Priest M."/>
            <person name="Roberts A."/>
            <person name="Saif S."/>
            <person name="Shea T."/>
            <person name="Sisk P."/>
            <person name="Stolte C."/>
            <person name="Sykes S."/>
            <person name="Wortman J."/>
            <person name="Nusbaum C."/>
            <person name="Birren B."/>
        </authorList>
    </citation>
    <scope>NUCLEOTIDE SEQUENCE [LARGE SCALE GENOMIC DNA]</scope>
    <source>
        <strain evidence="1 2">OT 289</strain>
    </source>
</reference>
<proteinExistence type="predicted"/>
<evidence type="ECO:0000313" key="2">
    <source>
        <dbReference type="Proteomes" id="UP000003167"/>
    </source>
</evidence>
<comment type="caution">
    <text evidence="1">The sequence shown here is derived from an EMBL/GenBank/DDBJ whole genome shotgun (WGS) entry which is preliminary data.</text>
</comment>
<gene>
    <name evidence="1" type="ORF">HMPREF9944_01967</name>
</gene>
<dbReference type="InterPro" id="IPR025051">
    <property type="entry name" value="DUF3990"/>
</dbReference>
<organism evidence="1 2">
    <name type="scientific">Segatella maculosa OT 289</name>
    <dbReference type="NCBI Taxonomy" id="999422"/>
    <lineage>
        <taxon>Bacteria</taxon>
        <taxon>Pseudomonadati</taxon>
        <taxon>Bacteroidota</taxon>
        <taxon>Bacteroidia</taxon>
        <taxon>Bacteroidales</taxon>
        <taxon>Prevotellaceae</taxon>
        <taxon>Segatella</taxon>
    </lineage>
</organism>
<dbReference type="Pfam" id="PF13151">
    <property type="entry name" value="DUF3990"/>
    <property type="match status" value="1"/>
</dbReference>
<dbReference type="RefSeq" id="WP_008565999.1">
    <property type="nucleotide sequence ID" value="NZ_JH594507.1"/>
</dbReference>
<keyword evidence="2" id="KW-1185">Reference proteome</keyword>
<dbReference type="STRING" id="999422.HMPREF9944_01967"/>
<accession>H1HP73</accession>
<dbReference type="OrthoDB" id="9813772at2"/>
<dbReference type="EMBL" id="AGEK01000034">
    <property type="protein sequence ID" value="EHO68005.1"/>
    <property type="molecule type" value="Genomic_DNA"/>
</dbReference>
<protein>
    <recommendedName>
        <fullName evidence="3">DUF3990 domain-containing protein</fullName>
    </recommendedName>
</protein>
<evidence type="ECO:0000313" key="1">
    <source>
        <dbReference type="EMBL" id="EHO68005.1"/>
    </source>
</evidence>
<dbReference type="Proteomes" id="UP000003167">
    <property type="component" value="Unassembled WGS sequence"/>
</dbReference>
<name>H1HP73_9BACT</name>
<dbReference type="HOGENOM" id="CLU_075559_1_0_10"/>
<sequence length="161" mass="18748">MRVYHGSIEKVKLPELRLSNHTLDYGQGFYTTSSFQQAEKWVQRRMNEHKVSLGFVNVFEVADDALSKLKTLNFPTPTEEWVDFVMQNRMRKDFNHSYDVVYGPVANDRVYAAFALYEGGVLDKQNLIATLKTYKLVDQYLFHTEVALQALSFIEAKEIRK</sequence>
<dbReference type="AlphaFoldDB" id="H1HP73"/>